<accession>A0AB39S5U2</accession>
<dbReference type="EMBL" id="CP163440">
    <property type="protein sequence ID" value="XDQ62938.1"/>
    <property type="molecule type" value="Genomic_DNA"/>
</dbReference>
<gene>
    <name evidence="1" type="ORF">AB5J50_20100</name>
</gene>
<dbReference type="AlphaFoldDB" id="A0AB39S5U2"/>
<name>A0AB39S5U2_9ACTN</name>
<sequence length="338" mass="38061">MNRTTPPRPLDIEAEFPELASYRKTCTRLHPRRGTPEPFQGSIGGPFVWPADEPWPACRAAHPRDTGRRIEDIHRERRVLDEAWHRNPETGPSDEERDVLAELQREHHVPRLQDTDPVPLLPLAQLFAKNVPDLVAPKGHDVLQVLWCPFSAHGRQATPDVHLRWHKTTECTPLVNPPSPELVGDAWYVPEPCTLAPEQVVEHEYVELLSENLQERIEEWEEGNEEEDGVEAASRGEFLTYGEDFSIAPGWKVGGYASWDVTGPHPVTCSCGAPMELLLAIDSMEWGGTRSWVPLEDRELIGRRGANTPTRVRVGRGGSLNVFICLADPTHEHKVSLQ</sequence>
<evidence type="ECO:0000313" key="1">
    <source>
        <dbReference type="EMBL" id="XDQ62938.1"/>
    </source>
</evidence>
<dbReference type="RefSeq" id="WP_369259833.1">
    <property type="nucleotide sequence ID" value="NZ_CP163440.1"/>
</dbReference>
<protein>
    <recommendedName>
        <fullName evidence="2">DUF1963 domain-containing protein</fullName>
    </recommendedName>
</protein>
<proteinExistence type="predicted"/>
<dbReference type="Gene3D" id="2.30.320.10">
    <property type="entry name" value="YwqG-like"/>
    <property type="match status" value="1"/>
</dbReference>
<reference evidence="1" key="1">
    <citation type="submission" date="2024-07" db="EMBL/GenBank/DDBJ databases">
        <authorList>
            <person name="Yu S.T."/>
        </authorList>
    </citation>
    <scope>NUCLEOTIDE SEQUENCE</scope>
    <source>
        <strain evidence="1">R35</strain>
    </source>
</reference>
<organism evidence="1">
    <name type="scientific">Streptomyces sp. R35</name>
    <dbReference type="NCBI Taxonomy" id="3238630"/>
    <lineage>
        <taxon>Bacteria</taxon>
        <taxon>Bacillati</taxon>
        <taxon>Actinomycetota</taxon>
        <taxon>Actinomycetes</taxon>
        <taxon>Kitasatosporales</taxon>
        <taxon>Streptomycetaceae</taxon>
        <taxon>Streptomyces</taxon>
    </lineage>
</organism>
<evidence type="ECO:0008006" key="2">
    <source>
        <dbReference type="Google" id="ProtNLM"/>
    </source>
</evidence>